<dbReference type="SUPFAM" id="SSF117070">
    <property type="entry name" value="LEA14-like"/>
    <property type="match status" value="1"/>
</dbReference>
<dbReference type="OrthoDB" id="381367at2157"/>
<evidence type="ECO:0000259" key="1">
    <source>
        <dbReference type="Pfam" id="PF03168"/>
    </source>
</evidence>
<reference evidence="2 3" key="1">
    <citation type="journal article" date="2015" name="Stand. Genomic Sci.">
        <title>Complete genome sequence of and proposal of Thermofilum uzonense sp. nov. a novel hyperthermophilic crenarchaeon and emended description of the genus Thermofilum.</title>
        <authorList>
            <person name="Toshchakov S.V."/>
            <person name="Korzhenkov A.A."/>
            <person name="Samarov N.I."/>
            <person name="Mazunin I.O."/>
            <person name="Mozhey O.I."/>
            <person name="Shmyr I.S."/>
            <person name="Derbikova K.S."/>
            <person name="Taranov E.A."/>
            <person name="Dominova I.N."/>
            <person name="Bonch-Osmolovskaya E.A."/>
            <person name="Patrushev M.V."/>
            <person name="Podosokorskaya O.A."/>
            <person name="Kublanov I.V."/>
        </authorList>
    </citation>
    <scope>NUCLEOTIDE SEQUENCE [LARGE SCALE GENOMIC DNA]</scope>
    <source>
        <strain evidence="2 3">1807-2</strain>
    </source>
</reference>
<dbReference type="AlphaFoldDB" id="A0A0F7FHD4"/>
<proteinExistence type="predicted"/>
<dbReference type="EMBL" id="CP009961">
    <property type="protein sequence ID" value="AKG38560.1"/>
    <property type="molecule type" value="Genomic_DNA"/>
</dbReference>
<evidence type="ECO:0000313" key="2">
    <source>
        <dbReference type="EMBL" id="AKG38560.1"/>
    </source>
</evidence>
<accession>A0A0F7FHD4</accession>
<evidence type="ECO:0000313" key="3">
    <source>
        <dbReference type="Proteomes" id="UP000067434"/>
    </source>
</evidence>
<protein>
    <recommendedName>
        <fullName evidence="1">Late embryogenesis abundant protein LEA-2 subgroup domain-containing protein</fullName>
    </recommendedName>
</protein>
<dbReference type="Proteomes" id="UP000067434">
    <property type="component" value="Chromosome"/>
</dbReference>
<dbReference type="Pfam" id="PF03168">
    <property type="entry name" value="LEA_2"/>
    <property type="match status" value="1"/>
</dbReference>
<organism evidence="2 3">
    <name type="scientific">Infirmifilum uzonense</name>
    <dbReference type="NCBI Taxonomy" id="1550241"/>
    <lineage>
        <taxon>Archaea</taxon>
        <taxon>Thermoproteota</taxon>
        <taxon>Thermoprotei</taxon>
        <taxon>Thermofilales</taxon>
        <taxon>Thermofilaceae</taxon>
        <taxon>Infirmifilum</taxon>
    </lineage>
</organism>
<gene>
    <name evidence="2" type="ORF">MA03_03660</name>
</gene>
<name>A0A0F7FHD4_9CREN</name>
<keyword evidence="3" id="KW-1185">Reference proteome</keyword>
<sequence length="149" mass="16061">MAWKAITIIAVVLIASALYLNDLVSSAERISVDVEKISVVSVGLQAANVNLTLAFNNPSNHKYTAEVVNYDVYIEGVKVGNGTITNLEIPPGTTRQSSTLTLYYAKLGKALMSLLTQGKIDITVNGTATIKVLFFPVQVKFSKTKTVKP</sequence>
<dbReference type="InterPro" id="IPR004864">
    <property type="entry name" value="LEA_2"/>
</dbReference>
<dbReference type="GeneID" id="25401297"/>
<dbReference type="HOGENOM" id="CLU_1745645_0_0_2"/>
<dbReference type="Gene3D" id="2.60.40.1820">
    <property type="match status" value="1"/>
</dbReference>
<feature type="domain" description="Late embryogenesis abundant protein LEA-2 subgroup" evidence="1">
    <location>
        <begin position="53"/>
        <end position="144"/>
    </location>
</feature>
<dbReference type="RefSeq" id="WP_052883980.1">
    <property type="nucleotide sequence ID" value="NZ_CP009961.1"/>
</dbReference>
<dbReference type="KEGG" id="thf:MA03_03660"/>
<dbReference type="PATRIC" id="fig|1550241.5.peg.774"/>